<accession>A0A1K2IVJ0</accession>
<organism evidence="1 2">
    <name type="scientific">Chryseobacterium limigenitum</name>
    <dbReference type="NCBI Taxonomy" id="1612149"/>
    <lineage>
        <taxon>Bacteria</taxon>
        <taxon>Pseudomonadati</taxon>
        <taxon>Bacteroidota</taxon>
        <taxon>Flavobacteriia</taxon>
        <taxon>Flavobacteriales</taxon>
        <taxon>Weeksellaceae</taxon>
        <taxon>Chryseobacterium group</taxon>
        <taxon>Chryseobacterium</taxon>
    </lineage>
</organism>
<name>A0A1K2IVJ0_9FLAO</name>
<dbReference type="AlphaFoldDB" id="A0A1K2IVJ0"/>
<evidence type="ECO:0000313" key="1">
    <source>
        <dbReference type="EMBL" id="SFZ96383.1"/>
    </source>
</evidence>
<protein>
    <submittedName>
        <fullName evidence="1">Uncharacterized protein</fullName>
    </submittedName>
</protein>
<dbReference type="EMBL" id="FPKW01000019">
    <property type="protein sequence ID" value="SFZ96383.1"/>
    <property type="molecule type" value="Genomic_DNA"/>
</dbReference>
<sequence length="32" mass="3686">MIIMNSFFKINIEKVHTILAKIPTKIPIFANV</sequence>
<reference evidence="2" key="1">
    <citation type="submission" date="2016-10" db="EMBL/GenBank/DDBJ databases">
        <authorList>
            <person name="Varghese N."/>
            <person name="Submissions S."/>
        </authorList>
    </citation>
    <scope>NUCLEOTIDE SEQUENCE [LARGE SCALE GENOMIC DNA]</scope>
    <source>
        <strain evidence="2">SUR2</strain>
    </source>
</reference>
<evidence type="ECO:0000313" key="2">
    <source>
        <dbReference type="Proteomes" id="UP000182034"/>
    </source>
</evidence>
<proteinExistence type="predicted"/>
<gene>
    <name evidence="1" type="ORF">SAMN05216324_11923</name>
</gene>
<keyword evidence="2" id="KW-1185">Reference proteome</keyword>
<dbReference type="Proteomes" id="UP000182034">
    <property type="component" value="Unassembled WGS sequence"/>
</dbReference>